<reference evidence="2" key="1">
    <citation type="journal article" date="2020" name="Fungal Divers.">
        <title>Resolving the Mortierellaceae phylogeny through synthesis of multi-gene phylogenetics and phylogenomics.</title>
        <authorList>
            <person name="Vandepol N."/>
            <person name="Liber J."/>
            <person name="Desiro A."/>
            <person name="Na H."/>
            <person name="Kennedy M."/>
            <person name="Barry K."/>
            <person name="Grigoriev I.V."/>
            <person name="Miller A.N."/>
            <person name="O'Donnell K."/>
            <person name="Stajich J.E."/>
            <person name="Bonito G."/>
        </authorList>
    </citation>
    <scope>NUCLEOTIDE SEQUENCE</scope>
    <source>
        <strain evidence="2">MES-2147</strain>
    </source>
</reference>
<evidence type="ECO:0000256" key="1">
    <source>
        <dbReference type="SAM" id="SignalP"/>
    </source>
</evidence>
<comment type="caution">
    <text evidence="2">The sequence shown here is derived from an EMBL/GenBank/DDBJ whole genome shotgun (WGS) entry which is preliminary data.</text>
</comment>
<organism evidence="2 3">
    <name type="scientific">Modicella reniformis</name>
    <dbReference type="NCBI Taxonomy" id="1440133"/>
    <lineage>
        <taxon>Eukaryota</taxon>
        <taxon>Fungi</taxon>
        <taxon>Fungi incertae sedis</taxon>
        <taxon>Mucoromycota</taxon>
        <taxon>Mortierellomycotina</taxon>
        <taxon>Mortierellomycetes</taxon>
        <taxon>Mortierellales</taxon>
        <taxon>Mortierellaceae</taxon>
        <taxon>Modicella</taxon>
    </lineage>
</organism>
<gene>
    <name evidence="2" type="ORF">BGZ65_001865</name>
</gene>
<proteinExistence type="predicted"/>
<sequence length="106" mass="11777">MRFSFAVLAAAAIATIAQALPVTGTVECNQVMKDGGGSSNNTIPCEYGNLVIEESKTYECQKCRVTNLEAIRQQMLELDNKHAMYICEILPKDVCVTVYTFKYCRV</sequence>
<dbReference type="Proteomes" id="UP000749646">
    <property type="component" value="Unassembled WGS sequence"/>
</dbReference>
<feature type="signal peptide" evidence="1">
    <location>
        <begin position="1"/>
        <end position="19"/>
    </location>
</feature>
<keyword evidence="1" id="KW-0732">Signal</keyword>
<name>A0A9P6M9X0_9FUNG</name>
<protein>
    <submittedName>
        <fullName evidence="2">Uncharacterized protein</fullName>
    </submittedName>
</protein>
<evidence type="ECO:0000313" key="2">
    <source>
        <dbReference type="EMBL" id="KAF9983380.1"/>
    </source>
</evidence>
<accession>A0A9P6M9X0</accession>
<evidence type="ECO:0000313" key="3">
    <source>
        <dbReference type="Proteomes" id="UP000749646"/>
    </source>
</evidence>
<dbReference type="EMBL" id="JAAAHW010003484">
    <property type="protein sequence ID" value="KAF9983380.1"/>
    <property type="molecule type" value="Genomic_DNA"/>
</dbReference>
<keyword evidence="3" id="KW-1185">Reference proteome</keyword>
<feature type="chain" id="PRO_5040197811" evidence="1">
    <location>
        <begin position="20"/>
        <end position="106"/>
    </location>
</feature>
<dbReference type="AlphaFoldDB" id="A0A9P6M9X0"/>